<dbReference type="Proteomes" id="UP000287969">
    <property type="component" value="Chromosome"/>
</dbReference>
<organism evidence="1 2">
    <name type="scientific">Acidilutibacter cellobiosedens</name>
    <dbReference type="NCBI Taxonomy" id="2507161"/>
    <lineage>
        <taxon>Bacteria</taxon>
        <taxon>Bacillati</taxon>
        <taxon>Bacillota</taxon>
        <taxon>Tissierellia</taxon>
        <taxon>Tissierellales</taxon>
        <taxon>Acidilutibacteraceae</taxon>
        <taxon>Acidilutibacter</taxon>
    </lineage>
</organism>
<accession>A0A410QHP9</accession>
<dbReference type="EMBL" id="CP035282">
    <property type="protein sequence ID" value="QAT63494.1"/>
    <property type="molecule type" value="Genomic_DNA"/>
</dbReference>
<evidence type="ECO:0000313" key="2">
    <source>
        <dbReference type="Proteomes" id="UP000287969"/>
    </source>
</evidence>
<proteinExistence type="predicted"/>
<dbReference type="InterPro" id="IPR011101">
    <property type="entry name" value="DUF5131"/>
</dbReference>
<name>A0A410QHP9_9FIRM</name>
<protein>
    <submittedName>
        <fullName evidence="1">DUF5131 family protein</fullName>
    </submittedName>
</protein>
<reference evidence="2" key="1">
    <citation type="submission" date="2019-01" db="EMBL/GenBank/DDBJ databases">
        <title>Draft genomes of a novel of Sporanaerobacter strains.</title>
        <authorList>
            <person name="Ma S."/>
        </authorList>
    </citation>
    <scope>NUCLEOTIDE SEQUENCE [LARGE SCALE GENOMIC DNA]</scope>
    <source>
        <strain evidence="2">NJN-17</strain>
    </source>
</reference>
<dbReference type="KEGG" id="spoa:EQM13_15435"/>
<gene>
    <name evidence="1" type="ORF">EQM13_15435</name>
</gene>
<dbReference type="Pfam" id="PF07505">
    <property type="entry name" value="DUF5131"/>
    <property type="match status" value="1"/>
</dbReference>
<evidence type="ECO:0000313" key="1">
    <source>
        <dbReference type="EMBL" id="QAT63494.1"/>
    </source>
</evidence>
<sequence>MSSWNPWHGCHKISPGCQNCYVYRIDAKYERNSSVVAKTGNFDLPLKRNRTGGYKLVGNETVYTCFTSDFFLEDADPWRAEVWQMIRIRHDLHFFIITKRIDRFHVNLPNDWEEGYDNVSICCTVENQDRADYRLPIFLAEPIKHKSIICEPILEFIHLSDYLSSAIEMVTVGGESGDNARICNYDWVLDIREQCLQKGVPFYFKQTGAHFQKDGRLYTIPRKLQHSQAQKAGIDL</sequence>
<dbReference type="AlphaFoldDB" id="A0A410QHP9"/>
<dbReference type="OrthoDB" id="9787478at2"/>
<keyword evidence="2" id="KW-1185">Reference proteome</keyword>